<accession>A0A8H6KKL0</accession>
<evidence type="ECO:0000313" key="1">
    <source>
        <dbReference type="EMBL" id="KAF6832791.1"/>
    </source>
</evidence>
<name>A0A8H6KKL0_9PEZI</name>
<dbReference type="Proteomes" id="UP000639643">
    <property type="component" value="Unassembled WGS sequence"/>
</dbReference>
<sequence length="102" mass="10785">MAVVVVPLAGQKYLSCPLAALVADAVGSRRVCWSDVASGDDDGANHLMSWKPAKCASSIFRIELVGRNKASTCFSPSEQKLRTTVGMFASYWAFSPLSAAAS</sequence>
<dbReference type="AlphaFoldDB" id="A0A8H6KKL0"/>
<protein>
    <submittedName>
        <fullName evidence="1">Uncharacterized protein</fullName>
    </submittedName>
</protein>
<proteinExistence type="predicted"/>
<organism evidence="1 2">
    <name type="scientific">Colletotrichum musicola</name>
    <dbReference type="NCBI Taxonomy" id="2175873"/>
    <lineage>
        <taxon>Eukaryota</taxon>
        <taxon>Fungi</taxon>
        <taxon>Dikarya</taxon>
        <taxon>Ascomycota</taxon>
        <taxon>Pezizomycotina</taxon>
        <taxon>Sordariomycetes</taxon>
        <taxon>Hypocreomycetidae</taxon>
        <taxon>Glomerellales</taxon>
        <taxon>Glomerellaceae</taxon>
        <taxon>Colletotrichum</taxon>
        <taxon>Colletotrichum orchidearum species complex</taxon>
    </lineage>
</organism>
<comment type="caution">
    <text evidence="1">The sequence shown here is derived from an EMBL/GenBank/DDBJ whole genome shotgun (WGS) entry which is preliminary data.</text>
</comment>
<reference evidence="1" key="1">
    <citation type="journal article" date="2020" name="Phytopathology">
        <title>Genome Sequence Resources of Colletotrichum truncatum, C. plurivorum, C. musicola, and C. sojae: Four Species Pathogenic to Soybean (Glycine max).</title>
        <authorList>
            <person name="Rogerio F."/>
            <person name="Boufleur T.R."/>
            <person name="Ciampi-Guillardi M."/>
            <person name="Sukno S.A."/>
            <person name="Thon M.R."/>
            <person name="Massola Junior N.S."/>
            <person name="Baroncelli R."/>
        </authorList>
    </citation>
    <scope>NUCLEOTIDE SEQUENCE</scope>
    <source>
        <strain evidence="1">LFN0074</strain>
    </source>
</reference>
<dbReference type="EMBL" id="WIGM01000229">
    <property type="protein sequence ID" value="KAF6832791.1"/>
    <property type="molecule type" value="Genomic_DNA"/>
</dbReference>
<keyword evidence="2" id="KW-1185">Reference proteome</keyword>
<evidence type="ECO:0000313" key="2">
    <source>
        <dbReference type="Proteomes" id="UP000639643"/>
    </source>
</evidence>
<gene>
    <name evidence="1" type="ORF">CMUS01_06771</name>
</gene>